<evidence type="ECO:0000313" key="2">
    <source>
        <dbReference type="EMBL" id="EGQ74056.1"/>
    </source>
</evidence>
<name>A0AA36XIU0_9NEIS</name>
<organism evidence="2 4">
    <name type="scientific">Neisseria macacae ATCC 33926</name>
    <dbReference type="NCBI Taxonomy" id="997348"/>
    <lineage>
        <taxon>Bacteria</taxon>
        <taxon>Pseudomonadati</taxon>
        <taxon>Pseudomonadota</taxon>
        <taxon>Betaproteobacteria</taxon>
        <taxon>Neisseriales</taxon>
        <taxon>Neisseriaceae</taxon>
        <taxon>Neisseria</taxon>
    </lineage>
</organism>
<evidence type="ECO:0000256" key="1">
    <source>
        <dbReference type="SAM" id="SignalP"/>
    </source>
</evidence>
<proteinExistence type="predicted"/>
<keyword evidence="1" id="KW-0732">Signal</keyword>
<dbReference type="RefSeq" id="WP_003780396.1">
    <property type="nucleotide sequence ID" value="NZ_CP094241.1"/>
</dbReference>
<evidence type="ECO:0008006" key="6">
    <source>
        <dbReference type="Google" id="ProtNLM"/>
    </source>
</evidence>
<dbReference type="AlphaFoldDB" id="A0AA36XIU0"/>
<feature type="signal peptide" evidence="1">
    <location>
        <begin position="1"/>
        <end position="21"/>
    </location>
</feature>
<dbReference type="Proteomes" id="UP000004982">
    <property type="component" value="Unassembled WGS sequence"/>
</dbReference>
<accession>A0AA36XIU0</accession>
<reference evidence="2 4" key="1">
    <citation type="submission" date="2011-05" db="EMBL/GenBank/DDBJ databases">
        <authorList>
            <person name="Muzny D."/>
            <person name="Qin X."/>
            <person name="Deng J."/>
            <person name="Jiang H."/>
            <person name="Liu Y."/>
            <person name="Qu J."/>
            <person name="Song X.-Z."/>
            <person name="Zhang L."/>
            <person name="Thornton R."/>
            <person name="Coyle M."/>
            <person name="Francisco L."/>
            <person name="Jackson L."/>
            <person name="Javaid M."/>
            <person name="Korchina V."/>
            <person name="Kovar C."/>
            <person name="Mata R."/>
            <person name="Mathew T."/>
            <person name="Ngo R."/>
            <person name="Nguyen L."/>
            <person name="Nguyen N."/>
            <person name="Okwuonu G."/>
            <person name="Ongeri F."/>
            <person name="Pham C."/>
            <person name="Simmons D."/>
            <person name="Wilczek-Boney K."/>
            <person name="Hale W."/>
            <person name="Jakkamsetti A."/>
            <person name="Pham P."/>
            <person name="Ruth R."/>
            <person name="San Lucas F."/>
            <person name="Warren J."/>
            <person name="Zhang J."/>
            <person name="Zhao Z."/>
            <person name="Zhou C."/>
            <person name="Zhu D."/>
            <person name="Lee S."/>
            <person name="Bess C."/>
            <person name="Blankenburg K."/>
            <person name="Forbes L."/>
            <person name="Fu Q."/>
            <person name="Gubbala S."/>
            <person name="Hirani K."/>
            <person name="Jayaseelan J.C."/>
            <person name="Lara F."/>
            <person name="Munidasa M."/>
            <person name="Palculict T."/>
            <person name="Patil S."/>
            <person name="Pu L.-L."/>
            <person name="Saada N."/>
            <person name="Tang L."/>
            <person name="Weissenberger G."/>
            <person name="Zhu Y."/>
            <person name="Hemphill L."/>
            <person name="Shang Y."/>
            <person name="Youmans B."/>
            <person name="Ayvaz T."/>
            <person name="Ross M."/>
            <person name="Santibanez J."/>
            <person name="Aqrawi P."/>
            <person name="Gross S."/>
            <person name="Joshi V."/>
            <person name="Fowler G."/>
            <person name="Nazareth L."/>
            <person name="Reid J."/>
            <person name="Worley K."/>
            <person name="Petrosino J."/>
            <person name="Highlander S."/>
            <person name="Gibbs R."/>
        </authorList>
    </citation>
    <scope>NUCLEOTIDE SEQUENCE [LARGE SCALE GENOMIC DNA]</scope>
    <source>
        <strain evidence="2 4">ATCC 33926</strain>
    </source>
</reference>
<feature type="chain" id="PRO_5041347748" description="Valyl-tRNA synthetase" evidence="1">
    <location>
        <begin position="22"/>
        <end position="127"/>
    </location>
</feature>
<reference evidence="3 5" key="2">
    <citation type="submission" date="2022-03" db="EMBL/GenBank/DDBJ databases">
        <title>Genome sequencing of Neisseria macacae.</title>
        <authorList>
            <person name="Baek M.-G."/>
        </authorList>
    </citation>
    <scope>NUCLEOTIDE SEQUENCE [LARGE SCALE GENOMIC DNA]</scope>
    <source>
        <strain evidence="3 5">ATCC 33926</strain>
    </source>
</reference>
<keyword evidence="5" id="KW-1185">Reference proteome</keyword>
<dbReference type="EMBL" id="CP094241">
    <property type="protein sequence ID" value="UNV85134.1"/>
    <property type="molecule type" value="Genomic_DNA"/>
</dbReference>
<dbReference type="Proteomes" id="UP000829455">
    <property type="component" value="Chromosome"/>
</dbReference>
<evidence type="ECO:0000313" key="5">
    <source>
        <dbReference type="Proteomes" id="UP000829455"/>
    </source>
</evidence>
<evidence type="ECO:0000313" key="3">
    <source>
        <dbReference type="EMBL" id="UNV85134.1"/>
    </source>
</evidence>
<protein>
    <recommendedName>
        <fullName evidence="6">Valyl-tRNA synthetase</fullName>
    </recommendedName>
</protein>
<evidence type="ECO:0000313" key="4">
    <source>
        <dbReference type="Proteomes" id="UP000004982"/>
    </source>
</evidence>
<dbReference type="EMBL" id="AFQE01000152">
    <property type="protein sequence ID" value="EGQ74056.1"/>
    <property type="molecule type" value="Genomic_DNA"/>
</dbReference>
<sequence>MNRQKYTAALLLAAAFSVVHAEPQEASFQDQCALVGLMAQTAMGERLSGTGIGQTVEKMNERFMVVAKNDYSRSFIQGLTERVAQEIYHFPQSALNAVPKSDYAIFARDTGKAEYQLCMKALTGKTE</sequence>
<gene>
    <name evidence="2" type="ORF">HMPREF9418_2922</name>
    <name evidence="3" type="ORF">MON40_00955</name>
</gene>